<gene>
    <name evidence="2" type="ORF">NKR23_g12510</name>
</gene>
<keyword evidence="3" id="KW-1185">Reference proteome</keyword>
<feature type="region of interest" description="Disordered" evidence="1">
    <location>
        <begin position="97"/>
        <end position="144"/>
    </location>
</feature>
<accession>A0AA38R1H1</accession>
<dbReference type="AlphaFoldDB" id="A0AA38R1H1"/>
<dbReference type="EMBL" id="JANBVO010000167">
    <property type="protein sequence ID" value="KAJ9129566.1"/>
    <property type="molecule type" value="Genomic_DNA"/>
</dbReference>
<feature type="compositionally biased region" description="Acidic residues" evidence="1">
    <location>
        <begin position="110"/>
        <end position="144"/>
    </location>
</feature>
<reference evidence="2" key="1">
    <citation type="submission" date="2022-07" db="EMBL/GenBank/DDBJ databases">
        <title>Fungi with potential for degradation of polypropylene.</title>
        <authorList>
            <person name="Gostincar C."/>
        </authorList>
    </citation>
    <scope>NUCLEOTIDE SEQUENCE</scope>
    <source>
        <strain evidence="2">EXF-13308</strain>
    </source>
</reference>
<evidence type="ECO:0000256" key="1">
    <source>
        <dbReference type="SAM" id="MobiDB-lite"/>
    </source>
</evidence>
<evidence type="ECO:0000313" key="2">
    <source>
        <dbReference type="EMBL" id="KAJ9129566.1"/>
    </source>
</evidence>
<proteinExistence type="predicted"/>
<evidence type="ECO:0000313" key="3">
    <source>
        <dbReference type="Proteomes" id="UP001174694"/>
    </source>
</evidence>
<dbReference type="Proteomes" id="UP001174694">
    <property type="component" value="Unassembled WGS sequence"/>
</dbReference>
<name>A0AA38R1H1_9PEZI</name>
<organism evidence="2 3">
    <name type="scientific">Pleurostoma richardsiae</name>
    <dbReference type="NCBI Taxonomy" id="41990"/>
    <lineage>
        <taxon>Eukaryota</taxon>
        <taxon>Fungi</taxon>
        <taxon>Dikarya</taxon>
        <taxon>Ascomycota</taxon>
        <taxon>Pezizomycotina</taxon>
        <taxon>Sordariomycetes</taxon>
        <taxon>Sordariomycetidae</taxon>
        <taxon>Calosphaeriales</taxon>
        <taxon>Pleurostomataceae</taxon>
        <taxon>Pleurostoma</taxon>
    </lineage>
</organism>
<comment type="caution">
    <text evidence="2">The sequence shown here is derived from an EMBL/GenBank/DDBJ whole genome shotgun (WGS) entry which is preliminary data.</text>
</comment>
<feature type="compositionally biased region" description="Basic and acidic residues" evidence="1">
    <location>
        <begin position="97"/>
        <end position="109"/>
    </location>
</feature>
<protein>
    <submittedName>
        <fullName evidence="2">Uncharacterized protein</fullName>
    </submittedName>
</protein>
<sequence length="144" mass="16353">MLGNLEIMIGYRIGPVGIEFRPTLLFTASSSIVRSILHLASKRQWPLEYDFSKPYTRENDDELYMDVSVFIPAALFRNFEEVLSGIRALTTISRKEAVGHEAESKPGDKETDDETESETIDNTEDERESSPEEEFSDGLGVWDE</sequence>